<evidence type="ECO:0000256" key="1">
    <source>
        <dbReference type="SAM" id="MobiDB-lite"/>
    </source>
</evidence>
<name>A0AAU8CH05_9EURY</name>
<accession>A0AAU8CH05</accession>
<evidence type="ECO:0000313" key="2">
    <source>
        <dbReference type="EMBL" id="XCF17709.1"/>
    </source>
</evidence>
<organism evidence="2">
    <name type="scientific">Halobacterium sp. NMX12-1</name>
    <dbReference type="NCBI Taxonomy" id="3166650"/>
    <lineage>
        <taxon>Archaea</taxon>
        <taxon>Methanobacteriati</taxon>
        <taxon>Methanobacteriota</taxon>
        <taxon>Stenosarchaea group</taxon>
        <taxon>Halobacteria</taxon>
        <taxon>Halobacteriales</taxon>
        <taxon>Halobacteriaceae</taxon>
        <taxon>Halobacterium</taxon>
    </lineage>
</organism>
<reference evidence="2" key="1">
    <citation type="submission" date="2024-06" db="EMBL/GenBank/DDBJ databases">
        <title>Genome Sequence of an extremely halophilic archaeon isolated from Permian era halite, Salado Formation, Carlsbad, New Mexico: Halobacterium sp. strain NMX12-1.</title>
        <authorList>
            <person name="Sotoa L."/>
            <person name="DasSarma P."/>
            <person name="Anton B.P."/>
            <person name="Vincze T."/>
            <person name="Verma I."/>
            <person name="Eralp B."/>
            <person name="Powers D.W."/>
            <person name="Dozier B.L."/>
            <person name="Roberts R.J."/>
            <person name="DasSarma S."/>
        </authorList>
    </citation>
    <scope>NUCLEOTIDE SEQUENCE</scope>
    <source>
        <strain evidence="2">NMX12-1</strain>
    </source>
</reference>
<sequence length="157" mass="16303">MTHVVAGDLRRPLADALPDDVVTVDAAAVRDSVASDDPAVVVVDAATLADPAAAAVDDVRSTTDAAVVAVGATTLDADVACAATDEAAVAAAVERARHIAAYRRSVSDLYEACRERALGRPDEDVRERRQSADDQFASLPDDREAFAAALRTEADDG</sequence>
<feature type="region of interest" description="Disordered" evidence="1">
    <location>
        <begin position="119"/>
        <end position="138"/>
    </location>
</feature>
<feature type="compositionally biased region" description="Basic and acidic residues" evidence="1">
    <location>
        <begin position="119"/>
        <end position="132"/>
    </location>
</feature>
<dbReference type="AlphaFoldDB" id="A0AAU8CH05"/>
<dbReference type="GeneID" id="91108850"/>
<dbReference type="EMBL" id="CP159204">
    <property type="protein sequence ID" value="XCF17709.1"/>
    <property type="molecule type" value="Genomic_DNA"/>
</dbReference>
<proteinExistence type="predicted"/>
<dbReference type="RefSeq" id="WP_353635144.1">
    <property type="nucleotide sequence ID" value="NZ_CP159204.1"/>
</dbReference>
<gene>
    <name evidence="2" type="ORF">ABSL23_06835</name>
</gene>
<dbReference type="KEGG" id="hanx:ABSL23_06835"/>
<protein>
    <submittedName>
        <fullName evidence="2">Uncharacterized protein</fullName>
    </submittedName>
</protein>